<feature type="region of interest" description="Disordered" evidence="1">
    <location>
        <begin position="99"/>
        <end position="119"/>
    </location>
</feature>
<dbReference type="Proteomes" id="UP000014760">
    <property type="component" value="Unassembled WGS sequence"/>
</dbReference>
<evidence type="ECO:0000313" key="4">
    <source>
        <dbReference type="Proteomes" id="UP000014760"/>
    </source>
</evidence>
<gene>
    <name evidence="2" type="ORF">CAPTEDRAFT_207959</name>
</gene>
<organism evidence="2">
    <name type="scientific">Capitella teleta</name>
    <name type="common">Polychaete worm</name>
    <dbReference type="NCBI Taxonomy" id="283909"/>
    <lineage>
        <taxon>Eukaryota</taxon>
        <taxon>Metazoa</taxon>
        <taxon>Spiralia</taxon>
        <taxon>Lophotrochozoa</taxon>
        <taxon>Annelida</taxon>
        <taxon>Polychaeta</taxon>
        <taxon>Sedentaria</taxon>
        <taxon>Scolecida</taxon>
        <taxon>Capitellidae</taxon>
        <taxon>Capitella</taxon>
    </lineage>
</organism>
<dbReference type="EMBL" id="KB309657">
    <property type="protein sequence ID" value="ELT93704.1"/>
    <property type="molecule type" value="Genomic_DNA"/>
</dbReference>
<name>R7TJ15_CAPTE</name>
<reference evidence="2 4" key="2">
    <citation type="journal article" date="2013" name="Nature">
        <title>Insights into bilaterian evolution from three spiralian genomes.</title>
        <authorList>
            <person name="Simakov O."/>
            <person name="Marletaz F."/>
            <person name="Cho S.J."/>
            <person name="Edsinger-Gonzales E."/>
            <person name="Havlak P."/>
            <person name="Hellsten U."/>
            <person name="Kuo D.H."/>
            <person name="Larsson T."/>
            <person name="Lv J."/>
            <person name="Arendt D."/>
            <person name="Savage R."/>
            <person name="Osoegawa K."/>
            <person name="de Jong P."/>
            <person name="Grimwood J."/>
            <person name="Chapman J.A."/>
            <person name="Shapiro H."/>
            <person name="Aerts A."/>
            <person name="Otillar R.P."/>
            <person name="Terry A.Y."/>
            <person name="Boore J.L."/>
            <person name="Grigoriev I.V."/>
            <person name="Lindberg D.R."/>
            <person name="Seaver E.C."/>
            <person name="Weisblat D.A."/>
            <person name="Putnam N.H."/>
            <person name="Rokhsar D.S."/>
        </authorList>
    </citation>
    <scope>NUCLEOTIDE SEQUENCE</scope>
    <source>
        <strain evidence="2 4">I ESC-2004</strain>
    </source>
</reference>
<accession>R7TJ15</accession>
<evidence type="ECO:0000313" key="3">
    <source>
        <dbReference type="EnsemblMetazoa" id="CapteP207959"/>
    </source>
</evidence>
<keyword evidence="4" id="KW-1185">Reference proteome</keyword>
<dbReference type="HOGENOM" id="CLU_2063704_0_0_1"/>
<evidence type="ECO:0000256" key="1">
    <source>
        <dbReference type="SAM" id="MobiDB-lite"/>
    </source>
</evidence>
<dbReference type="AlphaFoldDB" id="R7TJ15"/>
<dbReference type="EnsemblMetazoa" id="CapteT207959">
    <property type="protein sequence ID" value="CapteP207959"/>
    <property type="gene ID" value="CapteG207959"/>
</dbReference>
<proteinExistence type="predicted"/>
<evidence type="ECO:0000313" key="2">
    <source>
        <dbReference type="EMBL" id="ELT93704.1"/>
    </source>
</evidence>
<dbReference type="EMBL" id="AMQN01012655">
    <property type="status" value="NOT_ANNOTATED_CDS"/>
    <property type="molecule type" value="Genomic_DNA"/>
</dbReference>
<reference evidence="3" key="3">
    <citation type="submission" date="2015-06" db="UniProtKB">
        <authorList>
            <consortium name="EnsemblMetazoa"/>
        </authorList>
    </citation>
    <scope>IDENTIFICATION</scope>
</reference>
<protein>
    <submittedName>
        <fullName evidence="2 3">Uncharacterized protein</fullName>
    </submittedName>
</protein>
<sequence length="119" mass="13461">MAIESNALDVPKTFDSVDYPATPSTVYSDSGMTRKTPILHLPSADEFSPFKAEYHFGFIFESGFKEHLHIEEERSPVIAISVEIEIVEKCLRYQSTNGLPMTSREAHSNPDNFLRNKIP</sequence>
<reference evidence="4" key="1">
    <citation type="submission" date="2012-12" db="EMBL/GenBank/DDBJ databases">
        <authorList>
            <person name="Hellsten U."/>
            <person name="Grimwood J."/>
            <person name="Chapman J.A."/>
            <person name="Shapiro H."/>
            <person name="Aerts A."/>
            <person name="Otillar R.P."/>
            <person name="Terry A.Y."/>
            <person name="Boore J.L."/>
            <person name="Simakov O."/>
            <person name="Marletaz F."/>
            <person name="Cho S.-J."/>
            <person name="Edsinger-Gonzales E."/>
            <person name="Havlak P."/>
            <person name="Kuo D.-H."/>
            <person name="Larsson T."/>
            <person name="Lv J."/>
            <person name="Arendt D."/>
            <person name="Savage R."/>
            <person name="Osoegawa K."/>
            <person name="de Jong P."/>
            <person name="Lindberg D.R."/>
            <person name="Seaver E.C."/>
            <person name="Weisblat D.A."/>
            <person name="Putnam N.H."/>
            <person name="Grigoriev I.V."/>
            <person name="Rokhsar D.S."/>
        </authorList>
    </citation>
    <scope>NUCLEOTIDE SEQUENCE</scope>
    <source>
        <strain evidence="4">I ESC-2004</strain>
    </source>
</reference>